<dbReference type="EMBL" id="RAWM01000115">
    <property type="protein sequence ID" value="RKH62251.1"/>
    <property type="molecule type" value="Genomic_DNA"/>
</dbReference>
<evidence type="ECO:0000313" key="3">
    <source>
        <dbReference type="Proteomes" id="UP000282656"/>
    </source>
</evidence>
<sequence>MARSLLPSTNRKAMRKARAGIHRSARRQVQQELDEWLRYADLEREMPPLASWEAETLHRQVTRRRVLDKVNPFIRWATARTRDMPWDTRLGYVRGILPRGVIGEHALDHLEGTDAFEDPVEAEQLRRSMDLFRSQRHRGAVRDRGEQAALLRKLLEQPEGQRTFNRFLRGRHAWAASPRNAAARPRGAGLPPHRPLLGLHDVFPFLDTLKRTRGDGDARIWGTLEPPAHWVRLFLQRFKVHRGHIPSVRAALEAEGLLGRDPSVLSAGKAAAARLRKPPDRSNALSAPGPRTPPARPSAR</sequence>
<feature type="compositionally biased region" description="Polar residues" evidence="1">
    <location>
        <begin position="1"/>
        <end position="11"/>
    </location>
</feature>
<feature type="region of interest" description="Disordered" evidence="1">
    <location>
        <begin position="1"/>
        <end position="23"/>
    </location>
</feature>
<name>A0A3A8Q452_9BACT</name>
<feature type="region of interest" description="Disordered" evidence="1">
    <location>
        <begin position="269"/>
        <end position="300"/>
    </location>
</feature>
<protein>
    <submittedName>
        <fullName evidence="2">Uncharacterized protein</fullName>
    </submittedName>
</protein>
<comment type="caution">
    <text evidence="2">The sequence shown here is derived from an EMBL/GenBank/DDBJ whole genome shotgun (WGS) entry which is preliminary data.</text>
</comment>
<reference evidence="3" key="1">
    <citation type="submission" date="2018-09" db="EMBL/GenBank/DDBJ databases">
        <authorList>
            <person name="Livingstone P.G."/>
            <person name="Whitworth D.E."/>
        </authorList>
    </citation>
    <scope>NUCLEOTIDE SEQUENCE [LARGE SCALE GENOMIC DNA]</scope>
    <source>
        <strain evidence="3">AB047A</strain>
    </source>
</reference>
<organism evidence="2 3">
    <name type="scientific">Corallococcus interemptor</name>
    <dbReference type="NCBI Taxonomy" id="2316720"/>
    <lineage>
        <taxon>Bacteria</taxon>
        <taxon>Pseudomonadati</taxon>
        <taxon>Myxococcota</taxon>
        <taxon>Myxococcia</taxon>
        <taxon>Myxococcales</taxon>
        <taxon>Cystobacterineae</taxon>
        <taxon>Myxococcaceae</taxon>
        <taxon>Corallococcus</taxon>
    </lineage>
</organism>
<feature type="compositionally biased region" description="Basic residues" evidence="1">
    <location>
        <begin position="12"/>
        <end position="23"/>
    </location>
</feature>
<evidence type="ECO:0000256" key="1">
    <source>
        <dbReference type="SAM" id="MobiDB-lite"/>
    </source>
</evidence>
<proteinExistence type="predicted"/>
<accession>A0A3A8Q452</accession>
<keyword evidence="3" id="KW-1185">Reference proteome</keyword>
<dbReference type="Proteomes" id="UP000282656">
    <property type="component" value="Unassembled WGS sequence"/>
</dbReference>
<gene>
    <name evidence="2" type="ORF">D7X96_30095</name>
</gene>
<feature type="compositionally biased region" description="Pro residues" evidence="1">
    <location>
        <begin position="290"/>
        <end position="300"/>
    </location>
</feature>
<evidence type="ECO:0000313" key="2">
    <source>
        <dbReference type="EMBL" id="RKH62251.1"/>
    </source>
</evidence>
<dbReference type="AlphaFoldDB" id="A0A3A8Q452"/>